<sequence length="260" mass="28228">MIRLYFRFLGLHLRALLEYQSDFWVMAVATVLMQVVNLVFLSAVFAKVPALNGWSFWAVVAMFAMMAIAEGVGSFFFEGTWRLSIAINEGTLDYALVRPYPVVLQVTSMEVGINGLTNIVTGGAMLVVALSRVDVAWSALTVLLAVVLLLGAVFIKVAINLATNSISFWLSGPSPMFAMAVHQVGELARFPLSIYPLALKATLGFVVPFAFISTFPISFLMDAGSTPWLGLLTPLVAVYCVAVALVVFSRGLRRYESAGN</sequence>
<comment type="caution">
    <text evidence="2">The sequence shown here is derived from an EMBL/GenBank/DDBJ whole genome shotgun (WGS) entry which is preliminary data.</text>
</comment>
<keyword evidence="1" id="KW-0472">Membrane</keyword>
<dbReference type="Proteomes" id="UP001141259">
    <property type="component" value="Unassembled WGS sequence"/>
</dbReference>
<evidence type="ECO:0000313" key="2">
    <source>
        <dbReference type="EMBL" id="MCS7476472.1"/>
    </source>
</evidence>
<dbReference type="InterPro" id="IPR010390">
    <property type="entry name" value="ABC-2_transporter-like"/>
</dbReference>
<name>A0A9X2VHB3_9PSEU</name>
<dbReference type="AlphaFoldDB" id="A0A9X2VHB3"/>
<reference evidence="2" key="1">
    <citation type="submission" date="2022-08" db="EMBL/GenBank/DDBJ databases">
        <authorList>
            <person name="Tistechok S."/>
            <person name="Samborskyy M."/>
            <person name="Roman I."/>
        </authorList>
    </citation>
    <scope>NUCLEOTIDE SEQUENCE</scope>
    <source>
        <strain evidence="2">DSM 103496</strain>
    </source>
</reference>
<proteinExistence type="predicted"/>
<keyword evidence="3" id="KW-1185">Reference proteome</keyword>
<evidence type="ECO:0000256" key="1">
    <source>
        <dbReference type="SAM" id="Phobius"/>
    </source>
</evidence>
<feature type="transmembrane region" description="Helical" evidence="1">
    <location>
        <begin position="23"/>
        <end position="44"/>
    </location>
</feature>
<dbReference type="RefSeq" id="WP_259621969.1">
    <property type="nucleotide sequence ID" value="NZ_JANYMP010000002.1"/>
</dbReference>
<dbReference type="Pfam" id="PF06182">
    <property type="entry name" value="ABC2_membrane_6"/>
    <property type="match status" value="1"/>
</dbReference>
<dbReference type="PANTHER" id="PTHR36833">
    <property type="entry name" value="SLR0610 PROTEIN-RELATED"/>
    <property type="match status" value="1"/>
</dbReference>
<keyword evidence="1" id="KW-0812">Transmembrane</keyword>
<dbReference type="EMBL" id="JANYMP010000002">
    <property type="protein sequence ID" value="MCS7476472.1"/>
    <property type="molecule type" value="Genomic_DNA"/>
</dbReference>
<dbReference type="PANTHER" id="PTHR36833:SF1">
    <property type="entry name" value="INTEGRAL MEMBRANE TRANSPORT PROTEIN"/>
    <property type="match status" value="1"/>
</dbReference>
<feature type="transmembrane region" description="Helical" evidence="1">
    <location>
        <begin position="56"/>
        <end position="77"/>
    </location>
</feature>
<organism evidence="2 3">
    <name type="scientific">Umezawaea endophytica</name>
    <dbReference type="NCBI Taxonomy" id="1654476"/>
    <lineage>
        <taxon>Bacteria</taxon>
        <taxon>Bacillati</taxon>
        <taxon>Actinomycetota</taxon>
        <taxon>Actinomycetes</taxon>
        <taxon>Pseudonocardiales</taxon>
        <taxon>Pseudonocardiaceae</taxon>
        <taxon>Umezawaea</taxon>
    </lineage>
</organism>
<protein>
    <submittedName>
        <fullName evidence="2">ABC-2 family transporter protein</fullName>
    </submittedName>
</protein>
<feature type="transmembrane region" description="Helical" evidence="1">
    <location>
        <begin position="111"/>
        <end position="130"/>
    </location>
</feature>
<keyword evidence="1" id="KW-1133">Transmembrane helix</keyword>
<accession>A0A9X2VHB3</accession>
<feature type="transmembrane region" description="Helical" evidence="1">
    <location>
        <begin position="227"/>
        <end position="248"/>
    </location>
</feature>
<feature type="transmembrane region" description="Helical" evidence="1">
    <location>
        <begin position="137"/>
        <end position="159"/>
    </location>
</feature>
<feature type="transmembrane region" description="Helical" evidence="1">
    <location>
        <begin position="197"/>
        <end position="221"/>
    </location>
</feature>
<evidence type="ECO:0000313" key="3">
    <source>
        <dbReference type="Proteomes" id="UP001141259"/>
    </source>
</evidence>
<gene>
    <name evidence="2" type="ORF">NZH93_06385</name>
</gene>